<protein>
    <submittedName>
        <fullName evidence="1">Uncharacterized protein</fullName>
    </submittedName>
</protein>
<organism evidence="1 2">
    <name type="scientific">Varroa destructor</name>
    <name type="common">Honeybee mite</name>
    <dbReference type="NCBI Taxonomy" id="109461"/>
    <lineage>
        <taxon>Eukaryota</taxon>
        <taxon>Metazoa</taxon>
        <taxon>Ecdysozoa</taxon>
        <taxon>Arthropoda</taxon>
        <taxon>Chelicerata</taxon>
        <taxon>Arachnida</taxon>
        <taxon>Acari</taxon>
        <taxon>Parasitiformes</taxon>
        <taxon>Mesostigmata</taxon>
        <taxon>Gamasina</taxon>
        <taxon>Dermanyssoidea</taxon>
        <taxon>Varroidae</taxon>
        <taxon>Varroa</taxon>
    </lineage>
</organism>
<proteinExistence type="predicted"/>
<keyword evidence="2" id="KW-1185">Reference proteome</keyword>
<reference evidence="1" key="1">
    <citation type="submission" date="2021-01" db="UniProtKB">
        <authorList>
            <consortium name="EnsemblMetazoa"/>
        </authorList>
    </citation>
    <scope>IDENTIFICATION</scope>
</reference>
<dbReference type="Proteomes" id="UP000594260">
    <property type="component" value="Unplaced"/>
</dbReference>
<name>A0A7M7JRU0_VARDE</name>
<accession>A0A7M7JRU0</accession>
<evidence type="ECO:0000313" key="2">
    <source>
        <dbReference type="Proteomes" id="UP000594260"/>
    </source>
</evidence>
<dbReference type="Pfam" id="PF25880">
    <property type="entry name" value="WHD_CHMP7_1st"/>
    <property type="match status" value="1"/>
</dbReference>
<evidence type="ECO:0000313" key="1">
    <source>
        <dbReference type="EnsemblMetazoa" id="XP_022654699"/>
    </source>
</evidence>
<dbReference type="EnsemblMetazoa" id="XM_022798964">
    <property type="protein sequence ID" value="XP_022654699"/>
    <property type="gene ID" value="LOC111247706"/>
</dbReference>
<dbReference type="AlphaFoldDB" id="A0A7M7JRU0"/>
<dbReference type="RefSeq" id="XP_022654699.1">
    <property type="nucleotide sequence ID" value="XM_022798964.1"/>
</dbReference>
<dbReference type="GeneID" id="111247706"/>
<sequence length="274" mass="31809">MKNTASIWNDEAMISILLEECDSLETGPSKFTNRMYLWKEFIAGFTRQRSESIFNEESLEQKFTRGNLRLPLLNRAIKALCQEGIIKPVTYEHMWDVCYETCEGNEHLFKLVLERIPDISVQGDMITIKSKSHVFSGELCVKLDEALDELRLTVLKIHEMTTMRQLNEYTCNEQTFKHKRRTQKNDKFTPAKQAPIQTELLPMLLSRLRQIQTELENQKSSSDPLVVVKVNAALETIAAAKTVIEIVEKLEVRSGQEYQEEHYELLEFGNADRY</sequence>